<accession>A0A5B8RTS9</accession>
<keyword evidence="1" id="KW-1133">Transmembrane helix</keyword>
<dbReference type="EMBL" id="CP042344">
    <property type="protein sequence ID" value="QEA12966.1"/>
    <property type="molecule type" value="Genomic_DNA"/>
</dbReference>
<keyword evidence="3" id="KW-1185">Reference proteome</keyword>
<sequence>MPAPRSRWSVLRLQRRALEQDLRRRHSLRLHGWLIGALTLALTWGGSALLRQAGVHSLALRYLLALAVGYGAYLLVLRCWALWLLRPASAGRVRAGDALDAAETGVDAAQGLRALLPEAQGGDAAQGAAQLGEALGLAGAVDEGAVALGAAVDHWLPQARSLPEALRALHLAAPR</sequence>
<organism evidence="2 3">
    <name type="scientific">Comamonas flocculans</name>
    <dbReference type="NCBI Taxonomy" id="2597701"/>
    <lineage>
        <taxon>Bacteria</taxon>
        <taxon>Pseudomonadati</taxon>
        <taxon>Pseudomonadota</taxon>
        <taxon>Betaproteobacteria</taxon>
        <taxon>Burkholderiales</taxon>
        <taxon>Comamonadaceae</taxon>
        <taxon>Comamonas</taxon>
    </lineage>
</organism>
<feature type="transmembrane region" description="Helical" evidence="1">
    <location>
        <begin position="30"/>
        <end position="50"/>
    </location>
</feature>
<evidence type="ECO:0000313" key="3">
    <source>
        <dbReference type="Proteomes" id="UP000321199"/>
    </source>
</evidence>
<keyword evidence="1" id="KW-0472">Membrane</keyword>
<dbReference type="RefSeq" id="WP_146912559.1">
    <property type="nucleotide sequence ID" value="NZ_CP042344.1"/>
</dbReference>
<dbReference type="AlphaFoldDB" id="A0A5B8RTS9"/>
<evidence type="ECO:0000256" key="1">
    <source>
        <dbReference type="SAM" id="Phobius"/>
    </source>
</evidence>
<protein>
    <submittedName>
        <fullName evidence="2">Uncharacterized protein</fullName>
    </submittedName>
</protein>
<evidence type="ECO:0000313" key="2">
    <source>
        <dbReference type="EMBL" id="QEA12966.1"/>
    </source>
</evidence>
<dbReference type="KEGG" id="cof:FOZ74_07955"/>
<feature type="transmembrane region" description="Helical" evidence="1">
    <location>
        <begin position="62"/>
        <end position="85"/>
    </location>
</feature>
<dbReference type="OrthoDB" id="8797195at2"/>
<gene>
    <name evidence="2" type="ORF">FOZ74_07955</name>
</gene>
<reference evidence="2 3" key="1">
    <citation type="submission" date="2019-07" db="EMBL/GenBank/DDBJ databases">
        <title>Complete genome sequence of Comamonas sp. NLF 7-7 isolated from livestock.</title>
        <authorList>
            <person name="Kim D.H."/>
            <person name="Kim J.G."/>
        </authorList>
    </citation>
    <scope>NUCLEOTIDE SEQUENCE [LARGE SCALE GENOMIC DNA]</scope>
    <source>
        <strain evidence="2 3">NLF 7-7</strain>
    </source>
</reference>
<keyword evidence="1" id="KW-0812">Transmembrane</keyword>
<proteinExistence type="predicted"/>
<name>A0A5B8RTS9_9BURK</name>
<dbReference type="Proteomes" id="UP000321199">
    <property type="component" value="Chromosome"/>
</dbReference>